<feature type="non-terminal residue" evidence="3">
    <location>
        <position position="1"/>
    </location>
</feature>
<dbReference type="EnsemblMetazoa" id="CapteT71449">
    <property type="protein sequence ID" value="CapteP71449"/>
    <property type="gene ID" value="CapteG71449"/>
</dbReference>
<feature type="transmembrane region" description="Helical" evidence="1">
    <location>
        <begin position="33"/>
        <end position="51"/>
    </location>
</feature>
<evidence type="ECO:0000313" key="5">
    <source>
        <dbReference type="Proteomes" id="UP000014760"/>
    </source>
</evidence>
<keyword evidence="1" id="KW-0812">Transmembrane</keyword>
<dbReference type="InterPro" id="IPR036719">
    <property type="entry name" value="Neuro-gated_channel_TM_sf"/>
</dbReference>
<evidence type="ECO:0000259" key="2">
    <source>
        <dbReference type="Pfam" id="PF02932"/>
    </source>
</evidence>
<evidence type="ECO:0000256" key="1">
    <source>
        <dbReference type="SAM" id="Phobius"/>
    </source>
</evidence>
<evidence type="ECO:0000313" key="3">
    <source>
        <dbReference type="EMBL" id="ELT95876.1"/>
    </source>
</evidence>
<dbReference type="Gene3D" id="6.10.250.2810">
    <property type="match status" value="1"/>
</dbReference>
<dbReference type="AlphaFoldDB" id="R7TWS0"/>
<protein>
    <recommendedName>
        <fullName evidence="2">Neurotransmitter-gated ion-channel transmembrane domain-containing protein</fullName>
    </recommendedName>
</protein>
<sequence length="52" mass="5503">ISLGIMTVLTMAFVGIDNRGDLPKVSYSTALDYFVGVCFGFVLAAIIQFAGV</sequence>
<feature type="non-terminal residue" evidence="3">
    <location>
        <position position="52"/>
    </location>
</feature>
<evidence type="ECO:0000313" key="4">
    <source>
        <dbReference type="EnsemblMetazoa" id="CapteP71449"/>
    </source>
</evidence>
<dbReference type="STRING" id="283909.R7TWS0"/>
<gene>
    <name evidence="3" type="ORF">CAPTEDRAFT_71449</name>
</gene>
<dbReference type="EMBL" id="KB308979">
    <property type="protein sequence ID" value="ELT95876.1"/>
    <property type="molecule type" value="Genomic_DNA"/>
</dbReference>
<keyword evidence="1" id="KW-1133">Transmembrane helix</keyword>
<proteinExistence type="predicted"/>
<dbReference type="HOGENOM" id="CLU_3093370_0_0_1"/>
<dbReference type="GO" id="GO:0016020">
    <property type="term" value="C:membrane"/>
    <property type="evidence" value="ECO:0007669"/>
    <property type="project" value="InterPro"/>
</dbReference>
<feature type="domain" description="Neurotransmitter-gated ion-channel transmembrane" evidence="2">
    <location>
        <begin position="1"/>
        <end position="52"/>
    </location>
</feature>
<dbReference type="Pfam" id="PF02932">
    <property type="entry name" value="Neur_chan_memb"/>
    <property type="match status" value="1"/>
</dbReference>
<dbReference type="EMBL" id="AMQN01028354">
    <property type="status" value="NOT_ANNOTATED_CDS"/>
    <property type="molecule type" value="Genomic_DNA"/>
</dbReference>
<organism evidence="3">
    <name type="scientific">Capitella teleta</name>
    <name type="common">Polychaete worm</name>
    <dbReference type="NCBI Taxonomy" id="283909"/>
    <lineage>
        <taxon>Eukaryota</taxon>
        <taxon>Metazoa</taxon>
        <taxon>Spiralia</taxon>
        <taxon>Lophotrochozoa</taxon>
        <taxon>Annelida</taxon>
        <taxon>Polychaeta</taxon>
        <taxon>Sedentaria</taxon>
        <taxon>Scolecida</taxon>
        <taxon>Capitellidae</taxon>
        <taxon>Capitella</taxon>
    </lineage>
</organism>
<reference evidence="4" key="3">
    <citation type="submission" date="2015-06" db="UniProtKB">
        <authorList>
            <consortium name="EnsemblMetazoa"/>
        </authorList>
    </citation>
    <scope>IDENTIFICATION</scope>
</reference>
<dbReference type="GO" id="GO:0006811">
    <property type="term" value="P:monoatomic ion transport"/>
    <property type="evidence" value="ECO:0007669"/>
    <property type="project" value="InterPro"/>
</dbReference>
<reference evidence="5" key="1">
    <citation type="submission" date="2012-12" db="EMBL/GenBank/DDBJ databases">
        <authorList>
            <person name="Hellsten U."/>
            <person name="Grimwood J."/>
            <person name="Chapman J.A."/>
            <person name="Shapiro H."/>
            <person name="Aerts A."/>
            <person name="Otillar R.P."/>
            <person name="Terry A.Y."/>
            <person name="Boore J.L."/>
            <person name="Simakov O."/>
            <person name="Marletaz F."/>
            <person name="Cho S.-J."/>
            <person name="Edsinger-Gonzales E."/>
            <person name="Havlak P."/>
            <person name="Kuo D.-H."/>
            <person name="Larsson T."/>
            <person name="Lv J."/>
            <person name="Arendt D."/>
            <person name="Savage R."/>
            <person name="Osoegawa K."/>
            <person name="de Jong P."/>
            <person name="Lindberg D.R."/>
            <person name="Seaver E.C."/>
            <person name="Weisblat D.A."/>
            <person name="Putnam N.H."/>
            <person name="Grigoriev I.V."/>
            <person name="Rokhsar D.S."/>
        </authorList>
    </citation>
    <scope>NUCLEOTIDE SEQUENCE</scope>
    <source>
        <strain evidence="5">I ESC-2004</strain>
    </source>
</reference>
<dbReference type="SUPFAM" id="SSF90112">
    <property type="entry name" value="Neurotransmitter-gated ion-channel transmembrane pore"/>
    <property type="match status" value="1"/>
</dbReference>
<dbReference type="Proteomes" id="UP000014760">
    <property type="component" value="Unassembled WGS sequence"/>
</dbReference>
<keyword evidence="1" id="KW-0472">Membrane</keyword>
<name>R7TWS0_CAPTE</name>
<keyword evidence="5" id="KW-1185">Reference proteome</keyword>
<dbReference type="OrthoDB" id="203862at2759"/>
<dbReference type="InterPro" id="IPR006029">
    <property type="entry name" value="Neurotrans-gated_channel_TM"/>
</dbReference>
<reference evidence="3 5" key="2">
    <citation type="journal article" date="2013" name="Nature">
        <title>Insights into bilaterian evolution from three spiralian genomes.</title>
        <authorList>
            <person name="Simakov O."/>
            <person name="Marletaz F."/>
            <person name="Cho S.J."/>
            <person name="Edsinger-Gonzales E."/>
            <person name="Havlak P."/>
            <person name="Hellsten U."/>
            <person name="Kuo D.H."/>
            <person name="Larsson T."/>
            <person name="Lv J."/>
            <person name="Arendt D."/>
            <person name="Savage R."/>
            <person name="Osoegawa K."/>
            <person name="de Jong P."/>
            <person name="Grimwood J."/>
            <person name="Chapman J.A."/>
            <person name="Shapiro H."/>
            <person name="Aerts A."/>
            <person name="Otillar R.P."/>
            <person name="Terry A.Y."/>
            <person name="Boore J.L."/>
            <person name="Grigoriev I.V."/>
            <person name="Lindberg D.R."/>
            <person name="Seaver E.C."/>
            <person name="Weisblat D.A."/>
            <person name="Putnam N.H."/>
            <person name="Rokhsar D.S."/>
        </authorList>
    </citation>
    <scope>NUCLEOTIDE SEQUENCE</scope>
    <source>
        <strain evidence="3 5">I ESC-2004</strain>
    </source>
</reference>
<accession>R7TWS0</accession>